<gene>
    <name evidence="2" type="ORF">T190115A13A_30137</name>
</gene>
<dbReference type="PANTHER" id="PTHR33490:SF3">
    <property type="entry name" value="CONSERVED INTEGRAL MEMBRANE PROTEIN"/>
    <property type="match status" value="1"/>
</dbReference>
<dbReference type="Pfam" id="PF01841">
    <property type="entry name" value="Transglut_core"/>
    <property type="match status" value="1"/>
</dbReference>
<dbReference type="Proteomes" id="UP001497602">
    <property type="component" value="Unassembled WGS sequence"/>
</dbReference>
<dbReference type="RefSeq" id="WP_348738934.1">
    <property type="nucleotide sequence ID" value="NZ_CAXJRC010000033.1"/>
</dbReference>
<keyword evidence="3" id="KW-1185">Reference proteome</keyword>
<organism evidence="2 3">
    <name type="scientific">Tenacibaculum vairaonense</name>
    <dbReference type="NCBI Taxonomy" id="3137860"/>
    <lineage>
        <taxon>Bacteria</taxon>
        <taxon>Pseudomonadati</taxon>
        <taxon>Bacteroidota</taxon>
        <taxon>Flavobacteriia</taxon>
        <taxon>Flavobacteriales</taxon>
        <taxon>Flavobacteriaceae</taxon>
        <taxon>Tenacibaculum</taxon>
    </lineage>
</organism>
<dbReference type="SUPFAM" id="SSF54001">
    <property type="entry name" value="Cysteine proteinases"/>
    <property type="match status" value="1"/>
</dbReference>
<comment type="caution">
    <text evidence="2">The sequence shown here is derived from an EMBL/GenBank/DDBJ whole genome shotgun (WGS) entry which is preliminary data.</text>
</comment>
<dbReference type="Gene3D" id="3.10.620.30">
    <property type="match status" value="1"/>
</dbReference>
<reference evidence="2 3" key="1">
    <citation type="submission" date="2024-05" db="EMBL/GenBank/DDBJ databases">
        <authorList>
            <person name="Duchaud E."/>
        </authorList>
    </citation>
    <scope>NUCLEOTIDE SEQUENCE [LARGE SCALE GENOMIC DNA]</scope>
    <source>
        <strain evidence="2">Ena-SAMPLE-TAB-13-05-2024-13:56:06:370-140305</strain>
    </source>
</reference>
<proteinExistence type="predicted"/>
<evidence type="ECO:0000313" key="3">
    <source>
        <dbReference type="Proteomes" id="UP001497602"/>
    </source>
</evidence>
<sequence length="209" mass="24356">MTYLNPSYYFDFEESNIQKLITNYQHLSDNEKAISIYTRVRDNWKYNPYAISFTKKNYKASIIAGKDSGNCVEKSILLIACLRALHIPARLHLGKVKNHLAVERLTEKFGSNELTPHGMVNVFLNNKWLKMSPAFNSSLCKKFNVLPLDFDGENNSFLQQYNKNGSLFMEYTEDYGHFEDVPLDFMKENIKAHYPHIFDTNDTITEFKL</sequence>
<name>A0ABM9PNJ3_9FLAO</name>
<evidence type="ECO:0000259" key="1">
    <source>
        <dbReference type="Pfam" id="PF01841"/>
    </source>
</evidence>
<accession>A0ABM9PNJ3</accession>
<dbReference type="InterPro" id="IPR002931">
    <property type="entry name" value="Transglutaminase-like"/>
</dbReference>
<feature type="domain" description="Transglutaminase-like" evidence="1">
    <location>
        <begin position="28"/>
        <end position="133"/>
    </location>
</feature>
<dbReference type="PANTHER" id="PTHR33490">
    <property type="entry name" value="BLR5614 PROTEIN-RELATED"/>
    <property type="match status" value="1"/>
</dbReference>
<evidence type="ECO:0000313" key="2">
    <source>
        <dbReference type="EMBL" id="CAL2107291.1"/>
    </source>
</evidence>
<dbReference type="InterPro" id="IPR038765">
    <property type="entry name" value="Papain-like_cys_pep_sf"/>
</dbReference>
<dbReference type="EMBL" id="CAXJRC010000033">
    <property type="protein sequence ID" value="CAL2107291.1"/>
    <property type="molecule type" value="Genomic_DNA"/>
</dbReference>
<protein>
    <submittedName>
        <fullName evidence="2">Transglutaminase superfamily protein</fullName>
    </submittedName>
</protein>